<proteinExistence type="predicted"/>
<feature type="transmembrane region" description="Helical" evidence="1">
    <location>
        <begin position="19"/>
        <end position="48"/>
    </location>
</feature>
<organism evidence="2 3">
    <name type="scientific">Pseudomonas cavernae</name>
    <dbReference type="NCBI Taxonomy" id="2320867"/>
    <lineage>
        <taxon>Bacteria</taxon>
        <taxon>Pseudomonadati</taxon>
        <taxon>Pseudomonadota</taxon>
        <taxon>Gammaproteobacteria</taxon>
        <taxon>Pseudomonadales</taxon>
        <taxon>Pseudomonadaceae</taxon>
        <taxon>Pseudomonas</taxon>
    </lineage>
</organism>
<dbReference type="KEGG" id="pcav:D3880_03980"/>
<reference evidence="3" key="1">
    <citation type="submission" date="2018-09" db="EMBL/GenBank/DDBJ databases">
        <authorList>
            <person name="Zhu H."/>
        </authorList>
    </citation>
    <scope>NUCLEOTIDE SEQUENCE [LARGE SCALE GENOMIC DNA]</scope>
    <source>
        <strain evidence="3">K2W31S-8</strain>
    </source>
</reference>
<keyword evidence="1" id="KW-1133">Transmembrane helix</keyword>
<accession>A0A385Z177</accession>
<dbReference type="Proteomes" id="UP000265560">
    <property type="component" value="Chromosome"/>
</dbReference>
<protein>
    <submittedName>
        <fullName evidence="2">Uncharacterized protein</fullName>
    </submittedName>
</protein>
<name>A0A385Z177_9PSED</name>
<evidence type="ECO:0000256" key="1">
    <source>
        <dbReference type="SAM" id="Phobius"/>
    </source>
</evidence>
<dbReference type="AlphaFoldDB" id="A0A385Z177"/>
<keyword evidence="1" id="KW-0812">Transmembrane</keyword>
<evidence type="ECO:0000313" key="3">
    <source>
        <dbReference type="Proteomes" id="UP000265560"/>
    </source>
</evidence>
<keyword evidence="3" id="KW-1185">Reference proteome</keyword>
<gene>
    <name evidence="2" type="ORF">D3880_03980</name>
</gene>
<sequence length="62" mass="6787">MIFARFWDFGIWTGAIESLVFTCGILVLLASGVRVAAMVSLLTVRALVRVREMGKARESAAE</sequence>
<keyword evidence="1" id="KW-0472">Membrane</keyword>
<evidence type="ECO:0000313" key="2">
    <source>
        <dbReference type="EMBL" id="AYC31603.1"/>
    </source>
</evidence>
<dbReference type="EMBL" id="CP032419">
    <property type="protein sequence ID" value="AYC31603.1"/>
    <property type="molecule type" value="Genomic_DNA"/>
</dbReference>